<dbReference type="InterPro" id="IPR012349">
    <property type="entry name" value="Split_barrel_FMN-bd"/>
</dbReference>
<organism evidence="3 4">
    <name type="scientific">Nocardioides taihuensis</name>
    <dbReference type="NCBI Taxonomy" id="1835606"/>
    <lineage>
        <taxon>Bacteria</taxon>
        <taxon>Bacillati</taxon>
        <taxon>Actinomycetota</taxon>
        <taxon>Actinomycetes</taxon>
        <taxon>Propionibacteriales</taxon>
        <taxon>Nocardioidaceae</taxon>
        <taxon>Nocardioides</taxon>
    </lineage>
</organism>
<name>A0ABW0BF20_9ACTN</name>
<gene>
    <name evidence="3" type="ORF">ACFPGP_02705</name>
</gene>
<sequence>MNPMTRLAVVVGRQPWLHRFAGVIVRGDLLIQRLTRGRFNLLTLAGLPEVTLTVPGRRSGIDRTTPLLCVPHEGGWLVAGSNWGAPDLPAWVLNLRDADRARVVFRGRTHTVTPRLLTGDDRTRAWSVMTATWPNYVHYASLTDREIPVFHLTPS</sequence>
<dbReference type="PANTHER" id="PTHR39428:SF1">
    <property type="entry name" value="F420H(2)-DEPENDENT QUINONE REDUCTASE RV1261C"/>
    <property type="match status" value="1"/>
</dbReference>
<dbReference type="InterPro" id="IPR004378">
    <property type="entry name" value="F420H2_quin_Rdtase"/>
</dbReference>
<dbReference type="Proteomes" id="UP001596087">
    <property type="component" value="Unassembled WGS sequence"/>
</dbReference>
<keyword evidence="4" id="KW-1185">Reference proteome</keyword>
<dbReference type="PANTHER" id="PTHR39428">
    <property type="entry name" value="F420H(2)-DEPENDENT QUINONE REDUCTASE RV1261C"/>
    <property type="match status" value="1"/>
</dbReference>
<evidence type="ECO:0000256" key="2">
    <source>
        <dbReference type="ARBA" id="ARBA00049106"/>
    </source>
</evidence>
<dbReference type="RefSeq" id="WP_378586538.1">
    <property type="nucleotide sequence ID" value="NZ_JBHSKD010000003.1"/>
</dbReference>
<protein>
    <submittedName>
        <fullName evidence="3">Nitroreductase family deazaflavin-dependent oxidoreductase</fullName>
    </submittedName>
</protein>
<comment type="caution">
    <text evidence="3">The sequence shown here is derived from an EMBL/GenBank/DDBJ whole genome shotgun (WGS) entry which is preliminary data.</text>
</comment>
<comment type="similarity">
    <text evidence="1">Belongs to the F420H(2)-dependent quinone reductase family.</text>
</comment>
<evidence type="ECO:0000313" key="3">
    <source>
        <dbReference type="EMBL" id="MFC5175567.1"/>
    </source>
</evidence>
<dbReference type="Pfam" id="PF04075">
    <property type="entry name" value="F420H2_quin_red"/>
    <property type="match status" value="1"/>
</dbReference>
<accession>A0ABW0BF20</accession>
<evidence type="ECO:0000313" key="4">
    <source>
        <dbReference type="Proteomes" id="UP001596087"/>
    </source>
</evidence>
<dbReference type="EMBL" id="JBHSKD010000003">
    <property type="protein sequence ID" value="MFC5175567.1"/>
    <property type="molecule type" value="Genomic_DNA"/>
</dbReference>
<evidence type="ECO:0000256" key="1">
    <source>
        <dbReference type="ARBA" id="ARBA00008710"/>
    </source>
</evidence>
<dbReference type="NCBIfam" id="TIGR00026">
    <property type="entry name" value="hi_GC_TIGR00026"/>
    <property type="match status" value="1"/>
</dbReference>
<proteinExistence type="inferred from homology"/>
<dbReference type="Gene3D" id="2.30.110.10">
    <property type="entry name" value="Electron Transport, Fmn-binding Protein, Chain A"/>
    <property type="match status" value="1"/>
</dbReference>
<comment type="catalytic activity">
    <reaction evidence="2">
        <text>oxidized coenzyme F420-(gamma-L-Glu)(n) + a quinol + H(+) = reduced coenzyme F420-(gamma-L-Glu)(n) + a quinone</text>
        <dbReference type="Rhea" id="RHEA:39663"/>
        <dbReference type="Rhea" id="RHEA-COMP:12939"/>
        <dbReference type="Rhea" id="RHEA-COMP:14378"/>
        <dbReference type="ChEBI" id="CHEBI:15378"/>
        <dbReference type="ChEBI" id="CHEBI:24646"/>
        <dbReference type="ChEBI" id="CHEBI:132124"/>
        <dbReference type="ChEBI" id="CHEBI:133980"/>
        <dbReference type="ChEBI" id="CHEBI:139511"/>
    </reaction>
</comment>
<reference evidence="4" key="1">
    <citation type="journal article" date="2019" name="Int. J. Syst. Evol. Microbiol.">
        <title>The Global Catalogue of Microorganisms (GCM) 10K type strain sequencing project: providing services to taxonomists for standard genome sequencing and annotation.</title>
        <authorList>
            <consortium name="The Broad Institute Genomics Platform"/>
            <consortium name="The Broad Institute Genome Sequencing Center for Infectious Disease"/>
            <person name="Wu L."/>
            <person name="Ma J."/>
        </authorList>
    </citation>
    <scope>NUCLEOTIDE SEQUENCE [LARGE SCALE GENOMIC DNA]</scope>
    <source>
        <strain evidence="4">DFY41</strain>
    </source>
</reference>